<dbReference type="PANTHER" id="PTHR43702">
    <property type="entry name" value="L-FUCOSE-PROTON SYMPORTER"/>
    <property type="match status" value="1"/>
</dbReference>
<dbReference type="InterPro" id="IPR036259">
    <property type="entry name" value="MFS_trans_sf"/>
</dbReference>
<protein>
    <recommendedName>
        <fullName evidence="7">Major facilitator superfamily (MFS) profile domain-containing protein</fullName>
    </recommendedName>
</protein>
<feature type="transmembrane region" description="Helical" evidence="6">
    <location>
        <begin position="99"/>
        <end position="119"/>
    </location>
</feature>
<evidence type="ECO:0000256" key="1">
    <source>
        <dbReference type="ARBA" id="ARBA00004429"/>
    </source>
</evidence>
<evidence type="ECO:0000313" key="9">
    <source>
        <dbReference type="Proteomes" id="UP000009872"/>
    </source>
</evidence>
<dbReference type="InterPro" id="IPR050375">
    <property type="entry name" value="MFS_TsgA-like"/>
</dbReference>
<dbReference type="Gene3D" id="1.20.1250.20">
    <property type="entry name" value="MFS general substrate transporter like domains"/>
    <property type="match status" value="2"/>
</dbReference>
<feature type="transmembrane region" description="Helical" evidence="6">
    <location>
        <begin position="39"/>
        <end position="62"/>
    </location>
</feature>
<organism evidence="8 9">
    <name type="scientific">Bacteroides oleiciplenus YIT 12058</name>
    <dbReference type="NCBI Taxonomy" id="742727"/>
    <lineage>
        <taxon>Bacteria</taxon>
        <taxon>Pseudomonadati</taxon>
        <taxon>Bacteroidota</taxon>
        <taxon>Bacteroidia</taxon>
        <taxon>Bacteroidales</taxon>
        <taxon>Bacteroidaceae</taxon>
        <taxon>Bacteroides</taxon>
    </lineage>
</organism>
<dbReference type="Pfam" id="PF07690">
    <property type="entry name" value="MFS_1"/>
    <property type="match status" value="1"/>
</dbReference>
<dbReference type="InterPro" id="IPR020846">
    <property type="entry name" value="MFS_dom"/>
</dbReference>
<evidence type="ECO:0000259" key="7">
    <source>
        <dbReference type="PROSITE" id="PS50850"/>
    </source>
</evidence>
<feature type="transmembrane region" description="Helical" evidence="6">
    <location>
        <begin position="334"/>
        <end position="353"/>
    </location>
</feature>
<dbReference type="STRING" id="742727.HMPREF9447_03308"/>
<reference evidence="8 9" key="1">
    <citation type="submission" date="2012-09" db="EMBL/GenBank/DDBJ databases">
        <title>The Genome Sequence of Bacteroides oleiciplenus YIT 12058.</title>
        <authorList>
            <consortium name="The Broad Institute Genome Sequencing Platform"/>
            <person name="Earl A."/>
            <person name="Ward D."/>
            <person name="Feldgarden M."/>
            <person name="Gevers D."/>
            <person name="Morotomi M."/>
            <person name="Walker B."/>
            <person name="Young S.K."/>
            <person name="Zeng Q."/>
            <person name="Gargeya S."/>
            <person name="Fitzgerald M."/>
            <person name="Haas B."/>
            <person name="Abouelleil A."/>
            <person name="Alvarado L."/>
            <person name="Arachchi H.M."/>
            <person name="Berlin A.M."/>
            <person name="Chapman S.B."/>
            <person name="Goldberg J."/>
            <person name="Griggs A."/>
            <person name="Gujja S."/>
            <person name="Hansen M."/>
            <person name="Howarth C."/>
            <person name="Imamovic A."/>
            <person name="Larimer J."/>
            <person name="McCowen C."/>
            <person name="Montmayeur A."/>
            <person name="Murphy C."/>
            <person name="Neiman D."/>
            <person name="Pearson M."/>
            <person name="Priest M."/>
            <person name="Roberts A."/>
            <person name="Saif S."/>
            <person name="Shea T."/>
            <person name="Sisk P."/>
            <person name="Sykes S."/>
            <person name="Wortman J."/>
            <person name="Nusbaum C."/>
            <person name="Birren B."/>
        </authorList>
    </citation>
    <scope>NUCLEOTIDE SEQUENCE [LARGE SCALE GENOMIC DNA]</scope>
    <source>
        <strain evidence="8 9">YIT 12058</strain>
    </source>
</reference>
<proteinExistence type="predicted"/>
<feature type="domain" description="Major facilitator superfamily (MFS) profile" evidence="7">
    <location>
        <begin position="5"/>
        <end position="383"/>
    </location>
</feature>
<dbReference type="OrthoDB" id="3225787at2"/>
<feature type="transmembrane region" description="Helical" evidence="6">
    <location>
        <begin position="359"/>
        <end position="380"/>
    </location>
</feature>
<dbReference type="PANTHER" id="PTHR43702:SF3">
    <property type="entry name" value="PROTEIN TSGA"/>
    <property type="match status" value="1"/>
</dbReference>
<feature type="transmembrane region" description="Helical" evidence="6">
    <location>
        <begin position="277"/>
        <end position="296"/>
    </location>
</feature>
<evidence type="ECO:0000313" key="8">
    <source>
        <dbReference type="EMBL" id="EKU89870.1"/>
    </source>
</evidence>
<dbReference type="PATRIC" id="fig|742727.4.peg.3380"/>
<accession>K9EL59</accession>
<keyword evidence="3 6" id="KW-0812">Transmembrane</keyword>
<evidence type="ECO:0000256" key="5">
    <source>
        <dbReference type="ARBA" id="ARBA00023136"/>
    </source>
</evidence>
<dbReference type="GO" id="GO:0022857">
    <property type="term" value="F:transmembrane transporter activity"/>
    <property type="evidence" value="ECO:0007669"/>
    <property type="project" value="InterPro"/>
</dbReference>
<gene>
    <name evidence="8" type="ORF">HMPREF9447_03308</name>
</gene>
<dbReference type="Proteomes" id="UP000009872">
    <property type="component" value="Unassembled WGS sequence"/>
</dbReference>
<feature type="transmembrane region" description="Helical" evidence="6">
    <location>
        <begin position="74"/>
        <end position="93"/>
    </location>
</feature>
<dbReference type="eggNOG" id="COG0738">
    <property type="taxonomic scope" value="Bacteria"/>
</dbReference>
<dbReference type="GO" id="GO:0005886">
    <property type="term" value="C:plasma membrane"/>
    <property type="evidence" value="ECO:0007669"/>
    <property type="project" value="UniProtKB-SubCell"/>
</dbReference>
<feature type="transmembrane region" description="Helical" evidence="6">
    <location>
        <begin position="210"/>
        <end position="232"/>
    </location>
</feature>
<dbReference type="PROSITE" id="PS50850">
    <property type="entry name" value="MFS"/>
    <property type="match status" value="1"/>
</dbReference>
<feature type="transmembrane region" description="Helical" evidence="6">
    <location>
        <begin position="302"/>
        <end position="322"/>
    </location>
</feature>
<keyword evidence="5 6" id="KW-0472">Membrane</keyword>
<comment type="subcellular location">
    <subcellularLocation>
        <location evidence="1">Cell inner membrane</location>
        <topology evidence="1">Multi-pass membrane protein</topology>
    </subcellularLocation>
</comment>
<keyword evidence="9" id="KW-1185">Reference proteome</keyword>
<evidence type="ECO:0000256" key="3">
    <source>
        <dbReference type="ARBA" id="ARBA00022692"/>
    </source>
</evidence>
<evidence type="ECO:0000256" key="6">
    <source>
        <dbReference type="SAM" id="Phobius"/>
    </source>
</evidence>
<dbReference type="RefSeq" id="WP_009130842.1">
    <property type="nucleotide sequence ID" value="NZ_JH992942.1"/>
</dbReference>
<evidence type="ECO:0000256" key="2">
    <source>
        <dbReference type="ARBA" id="ARBA00022475"/>
    </source>
</evidence>
<feature type="transmembrane region" description="Helical" evidence="6">
    <location>
        <begin position="163"/>
        <end position="184"/>
    </location>
</feature>
<name>K9EL59_9BACE</name>
<dbReference type="HOGENOM" id="CLU_057506_0_0_10"/>
<keyword evidence="4 6" id="KW-1133">Transmembrane helix</keyword>
<dbReference type="SUPFAM" id="SSF103473">
    <property type="entry name" value="MFS general substrate transporter"/>
    <property type="match status" value="1"/>
</dbReference>
<dbReference type="InterPro" id="IPR011701">
    <property type="entry name" value="MFS"/>
</dbReference>
<evidence type="ECO:0000256" key="4">
    <source>
        <dbReference type="ARBA" id="ARBA00022989"/>
    </source>
</evidence>
<sequence>MKKQKSLLLSLPVLLGFFVMGFCDIVGISSDYVQRMFDWSPALTGFVPSMVFIWFLFLGIPIGNKMNQWGRKNTVLLSMAITIVGMFLPLFSYNSMTCVAAYALLGIGNAILQVSLNPLLNNVIRSGKMLTSSLTAGQVVKAISSLLGPEIVLFTVSHFSEDKWYYCFPVLGVITLLSAAWLMFTPIPREDRIEDHISVKDTFSLLSNKMILLLFLGVFFIVGVDVATNYISSKLMAIRFGWTETQVKFAPQVYFLCRTIGALLGAFMLAKVDEIKYFKVNIVACSVSLLLLIFVVSDVIDLALIGAVGFFASSVFPILYSVALKKRPDKANQISGLLITAISGGGIVTPAIGFSIANIGITAGVFIVFLCVAYLTYCAFTIK</sequence>
<keyword evidence="2" id="KW-1003">Cell membrane</keyword>
<comment type="caution">
    <text evidence="8">The sequence shown here is derived from an EMBL/GenBank/DDBJ whole genome shotgun (WGS) entry which is preliminary data.</text>
</comment>
<dbReference type="EMBL" id="ADLF01000013">
    <property type="protein sequence ID" value="EKU89870.1"/>
    <property type="molecule type" value="Genomic_DNA"/>
</dbReference>
<dbReference type="AlphaFoldDB" id="K9EL59"/>